<feature type="compositionally biased region" description="Basic and acidic residues" evidence="1">
    <location>
        <begin position="158"/>
        <end position="168"/>
    </location>
</feature>
<reference evidence="3" key="1">
    <citation type="submission" date="2016-02" db="EMBL/GenBank/DDBJ databases">
        <title>Draft genome sequence of Microdochium bolleyi, a fungal endophyte of beachgrass.</title>
        <authorList>
            <consortium name="DOE Joint Genome Institute"/>
            <person name="David A.S."/>
            <person name="May G."/>
            <person name="Haridas S."/>
            <person name="Lim J."/>
            <person name="Wang M."/>
            <person name="Labutti K."/>
            <person name="Lipzen A."/>
            <person name="Barry K."/>
            <person name="Grigoriev I.V."/>
        </authorList>
    </citation>
    <scope>NUCLEOTIDE SEQUENCE [LARGE SCALE GENOMIC DNA]</scope>
    <source>
        <strain evidence="3">J235TASD1</strain>
    </source>
</reference>
<feature type="non-terminal residue" evidence="2">
    <location>
        <position position="336"/>
    </location>
</feature>
<organism evidence="2 3">
    <name type="scientific">Microdochium bolleyi</name>
    <dbReference type="NCBI Taxonomy" id="196109"/>
    <lineage>
        <taxon>Eukaryota</taxon>
        <taxon>Fungi</taxon>
        <taxon>Dikarya</taxon>
        <taxon>Ascomycota</taxon>
        <taxon>Pezizomycotina</taxon>
        <taxon>Sordariomycetes</taxon>
        <taxon>Xylariomycetidae</taxon>
        <taxon>Xylariales</taxon>
        <taxon>Microdochiaceae</taxon>
        <taxon>Microdochium</taxon>
    </lineage>
</organism>
<dbReference type="Proteomes" id="UP000070501">
    <property type="component" value="Unassembled WGS sequence"/>
</dbReference>
<feature type="region of interest" description="Disordered" evidence="1">
    <location>
        <begin position="1"/>
        <end position="29"/>
    </location>
</feature>
<evidence type="ECO:0000256" key="1">
    <source>
        <dbReference type="SAM" id="MobiDB-lite"/>
    </source>
</evidence>
<feature type="compositionally biased region" description="Polar residues" evidence="1">
    <location>
        <begin position="57"/>
        <end position="106"/>
    </location>
</feature>
<gene>
    <name evidence="2" type="ORF">Micbo1qcDRAFT_165259</name>
</gene>
<dbReference type="AlphaFoldDB" id="A0A136IY29"/>
<keyword evidence="3" id="KW-1185">Reference proteome</keyword>
<evidence type="ECO:0000313" key="2">
    <source>
        <dbReference type="EMBL" id="KXJ89875.1"/>
    </source>
</evidence>
<dbReference type="OrthoDB" id="10609766at2759"/>
<feature type="region of interest" description="Disordered" evidence="1">
    <location>
        <begin position="149"/>
        <end position="198"/>
    </location>
</feature>
<name>A0A136IY29_9PEZI</name>
<dbReference type="InParanoid" id="A0A136IY29"/>
<proteinExistence type="predicted"/>
<feature type="region of interest" description="Disordered" evidence="1">
    <location>
        <begin position="57"/>
        <end position="137"/>
    </location>
</feature>
<sequence>MADTASPSKAYRKSFISTRSADKNDPASAEASGRLRYVNLEDHSAAANVSCGISQAQSLSEQALNESPQKLQTSPVQTSQATTSASVPTAIASTSACAQEGSTLDETTPAVFKPESQSLRDSSKPAGPVHEEPARPAAAIDKECTAANRTAGTADAAKATDEEHHERMPASVSSPRSDFGHTGRAAPVAHFPTSELPQNPRWEAMSREAASAISATASASASPAPSTTAYSHVEFSVQLYSRGTTHWEKTSPDVPSIKLVSKGDVLMSADSAVEVVVRPSAVRTFMRKPYGTDNYKMVLLPTENKEQPAHFVFGPGPGSRGESGKRQSRRFVQWIQ</sequence>
<accession>A0A136IY29</accession>
<dbReference type="EMBL" id="KQ964254">
    <property type="protein sequence ID" value="KXJ89875.1"/>
    <property type="molecule type" value="Genomic_DNA"/>
</dbReference>
<protein>
    <submittedName>
        <fullName evidence="2">Uncharacterized protein</fullName>
    </submittedName>
</protein>
<evidence type="ECO:0000313" key="3">
    <source>
        <dbReference type="Proteomes" id="UP000070501"/>
    </source>
</evidence>